<organism evidence="2 3">
    <name type="scientific">Streptomyces albus (strain ATCC 21838 / DSM 41398 / FERM P-419 / JCM 4703 / NBRC 107858)</name>
    <dbReference type="NCBI Taxonomy" id="1081613"/>
    <lineage>
        <taxon>Bacteria</taxon>
        <taxon>Bacillati</taxon>
        <taxon>Actinomycetota</taxon>
        <taxon>Actinomycetes</taxon>
        <taxon>Kitasatosporales</taxon>
        <taxon>Streptomycetaceae</taxon>
        <taxon>Streptomyces</taxon>
    </lineage>
</organism>
<gene>
    <name evidence="2" type="ORF">SLNWT_3487</name>
</gene>
<name>A0A0B5EMW8_STRA4</name>
<sequence>MRGDDRQLFAHLRLRSRARSPVRSAPAEDRSARGTLREMRGPGWIPAVFGQTLGAPTGPA</sequence>
<proteinExistence type="predicted"/>
<protein>
    <submittedName>
        <fullName evidence="2">Uncharacterized protein</fullName>
    </submittedName>
</protein>
<feature type="region of interest" description="Disordered" evidence="1">
    <location>
        <begin position="1"/>
        <end position="60"/>
    </location>
</feature>
<dbReference type="Proteomes" id="UP000031523">
    <property type="component" value="Chromosome"/>
</dbReference>
<dbReference type="EMBL" id="CP010519">
    <property type="protein sequence ID" value="AJE83863.1"/>
    <property type="molecule type" value="Genomic_DNA"/>
</dbReference>
<feature type="compositionally biased region" description="Basic and acidic residues" evidence="1">
    <location>
        <begin position="26"/>
        <end position="40"/>
    </location>
</feature>
<keyword evidence="3" id="KW-1185">Reference proteome</keyword>
<evidence type="ECO:0000313" key="3">
    <source>
        <dbReference type="Proteomes" id="UP000031523"/>
    </source>
</evidence>
<dbReference type="KEGG" id="sals:SLNWT_3487"/>
<evidence type="ECO:0000256" key="1">
    <source>
        <dbReference type="SAM" id="MobiDB-lite"/>
    </source>
</evidence>
<accession>A0A0B5EMW8</accession>
<evidence type="ECO:0000313" key="2">
    <source>
        <dbReference type="EMBL" id="AJE83863.1"/>
    </source>
</evidence>
<reference evidence="2 3" key="1">
    <citation type="submission" date="2015-01" db="EMBL/GenBank/DDBJ databases">
        <title>Enhanced salinomycin production by adjusting the supply of polyketide extender units in Streptomyce albus DSM 41398.</title>
        <authorList>
            <person name="Lu C."/>
        </authorList>
    </citation>
    <scope>NUCLEOTIDE SEQUENCE [LARGE SCALE GENOMIC DNA]</scope>
    <source>
        <strain evidence="3">ATCC 21838 / DSM 41398 / FERM P-419 / JCM 4703 / NBRC 107858</strain>
    </source>
</reference>
<dbReference type="AlphaFoldDB" id="A0A0B5EMW8"/>